<proteinExistence type="predicted"/>
<accession>A0A919CUM9</accession>
<evidence type="ECO:0000256" key="2">
    <source>
        <dbReference type="ARBA" id="ARBA00022525"/>
    </source>
</evidence>
<keyword evidence="6" id="KW-0812">Transmembrane</keyword>
<evidence type="ECO:0000256" key="6">
    <source>
        <dbReference type="SAM" id="Phobius"/>
    </source>
</evidence>
<feature type="compositionally biased region" description="Low complexity" evidence="5">
    <location>
        <begin position="245"/>
        <end position="258"/>
    </location>
</feature>
<dbReference type="AlphaFoldDB" id="A0A919CUM9"/>
<keyword evidence="6" id="KW-0472">Membrane</keyword>
<dbReference type="RefSeq" id="WP_190175993.1">
    <property type="nucleotide sequence ID" value="NZ_BMVF01000001.1"/>
</dbReference>
<dbReference type="NCBIfam" id="NF041527">
    <property type="entry name" value="SCO1860_LAETG"/>
    <property type="match status" value="1"/>
</dbReference>
<keyword evidence="4" id="KW-0572">Peptidoglycan-anchor</keyword>
<keyword evidence="3 7" id="KW-0732">Signal</keyword>
<feature type="signal peptide" evidence="7">
    <location>
        <begin position="1"/>
        <end position="32"/>
    </location>
</feature>
<evidence type="ECO:0000256" key="5">
    <source>
        <dbReference type="SAM" id="MobiDB-lite"/>
    </source>
</evidence>
<comment type="caution">
    <text evidence="9">The sequence shown here is derived from an EMBL/GenBank/DDBJ whole genome shotgun (WGS) entry which is preliminary data.</text>
</comment>
<sequence length="307" mass="30739">MNGHNFRMPARRCATVAAATVLAAGPVTPAIAHSGHASADHGRASATVLRTGLDVSLLNREVDVPLTVTLDEVRAPRSAGRTALSARLDGVNGGQPFSVLRADVAKADATVTAGRSEGTVNLTHARVHLPGLPLLSVIELDQVTARATCEAGKAPVAVADVPGAVTVLGKKVTLSAGGPTHVRVPGVGEVRLDLSKRETTSRTAAATALQLTVSVNPLKLNVAQVEGTLTLANATCETPSPTPTAPATAAPTTAASTTDVRPQGAPAAKSDLAETGGSSLTPYLAGGSAVLLTAGGAAAAVARRRRG</sequence>
<dbReference type="InterPro" id="IPR048202">
    <property type="entry name" value="SCO1860-like"/>
</dbReference>
<protein>
    <submittedName>
        <fullName evidence="9">LPXTG cell wall anchor domain-containing protein</fullName>
    </submittedName>
</protein>
<evidence type="ECO:0000259" key="8">
    <source>
        <dbReference type="PROSITE" id="PS50847"/>
    </source>
</evidence>
<keyword evidence="2" id="KW-0964">Secreted</keyword>
<evidence type="ECO:0000313" key="10">
    <source>
        <dbReference type="Proteomes" id="UP000608955"/>
    </source>
</evidence>
<reference evidence="9" key="2">
    <citation type="submission" date="2020-09" db="EMBL/GenBank/DDBJ databases">
        <authorList>
            <person name="Sun Q."/>
            <person name="Ohkuma M."/>
        </authorList>
    </citation>
    <scope>NUCLEOTIDE SEQUENCE</scope>
    <source>
        <strain evidence="9">JCM 4654</strain>
    </source>
</reference>
<evidence type="ECO:0000256" key="3">
    <source>
        <dbReference type="ARBA" id="ARBA00022729"/>
    </source>
</evidence>
<feature type="chain" id="PRO_5036711736" evidence="7">
    <location>
        <begin position="33"/>
        <end position="307"/>
    </location>
</feature>
<feature type="transmembrane region" description="Helical" evidence="6">
    <location>
        <begin position="283"/>
        <end position="302"/>
    </location>
</feature>
<keyword evidence="6" id="KW-1133">Transmembrane helix</keyword>
<keyword evidence="1" id="KW-0134">Cell wall</keyword>
<evidence type="ECO:0000313" key="9">
    <source>
        <dbReference type="EMBL" id="GHD84525.1"/>
    </source>
</evidence>
<dbReference type="Proteomes" id="UP000608955">
    <property type="component" value="Unassembled WGS sequence"/>
</dbReference>
<evidence type="ECO:0000256" key="1">
    <source>
        <dbReference type="ARBA" id="ARBA00022512"/>
    </source>
</evidence>
<evidence type="ECO:0000256" key="4">
    <source>
        <dbReference type="ARBA" id="ARBA00023088"/>
    </source>
</evidence>
<feature type="region of interest" description="Disordered" evidence="5">
    <location>
        <begin position="235"/>
        <end position="279"/>
    </location>
</feature>
<reference evidence="9" key="1">
    <citation type="journal article" date="2014" name="Int. J. Syst. Evol. Microbiol.">
        <title>Complete genome sequence of Corynebacterium casei LMG S-19264T (=DSM 44701T), isolated from a smear-ripened cheese.</title>
        <authorList>
            <consortium name="US DOE Joint Genome Institute (JGI-PGF)"/>
            <person name="Walter F."/>
            <person name="Albersmeier A."/>
            <person name="Kalinowski J."/>
            <person name="Ruckert C."/>
        </authorList>
    </citation>
    <scope>NUCLEOTIDE SEQUENCE</scope>
    <source>
        <strain evidence="9">JCM 4654</strain>
    </source>
</reference>
<dbReference type="PROSITE" id="PS50847">
    <property type="entry name" value="GRAM_POS_ANCHORING"/>
    <property type="match status" value="1"/>
</dbReference>
<dbReference type="InterPro" id="IPR019931">
    <property type="entry name" value="LPXTG_anchor"/>
</dbReference>
<keyword evidence="10" id="KW-1185">Reference proteome</keyword>
<organism evidence="9 10">
    <name type="scientific">Streptomyces naganishii JCM 4654</name>
    <dbReference type="NCBI Taxonomy" id="1306179"/>
    <lineage>
        <taxon>Bacteria</taxon>
        <taxon>Bacillati</taxon>
        <taxon>Actinomycetota</taxon>
        <taxon>Actinomycetes</taxon>
        <taxon>Kitasatosporales</taxon>
        <taxon>Streptomycetaceae</taxon>
        <taxon>Streptomyces</taxon>
    </lineage>
</organism>
<name>A0A919CUM9_9ACTN</name>
<gene>
    <name evidence="9" type="ORF">GCM10010508_04950</name>
</gene>
<dbReference type="EMBL" id="BMVF01000001">
    <property type="protein sequence ID" value="GHD84525.1"/>
    <property type="molecule type" value="Genomic_DNA"/>
</dbReference>
<evidence type="ECO:0000256" key="7">
    <source>
        <dbReference type="SAM" id="SignalP"/>
    </source>
</evidence>
<dbReference type="NCBIfam" id="NF041528">
    <property type="entry name" value="strep_LAETG"/>
    <property type="match status" value="1"/>
</dbReference>
<feature type="domain" description="Gram-positive cocci surface proteins LPxTG" evidence="8">
    <location>
        <begin position="272"/>
        <end position="307"/>
    </location>
</feature>